<reference evidence="1" key="1">
    <citation type="submission" date="2018-01" db="EMBL/GenBank/DDBJ databases">
        <authorList>
            <person name="Gaut B.S."/>
            <person name="Morton B.R."/>
            <person name="Clegg M.T."/>
            <person name="Duvall M.R."/>
        </authorList>
    </citation>
    <scope>NUCLEOTIDE SEQUENCE</scope>
    <source>
        <strain evidence="1">Cupriavidus taiwanensis STM 8555</strain>
    </source>
</reference>
<name>A0A375HG55_9BURK</name>
<proteinExistence type="predicted"/>
<dbReference type="AlphaFoldDB" id="A0A375HG55"/>
<dbReference type="EMBL" id="LT984809">
    <property type="protein sequence ID" value="SPD49393.1"/>
    <property type="molecule type" value="Genomic_DNA"/>
</dbReference>
<organism evidence="1">
    <name type="scientific">Cupriavidus taiwanensis</name>
    <dbReference type="NCBI Taxonomy" id="164546"/>
    <lineage>
        <taxon>Bacteria</taxon>
        <taxon>Pseudomonadati</taxon>
        <taxon>Pseudomonadota</taxon>
        <taxon>Betaproteobacteria</taxon>
        <taxon>Burkholderiales</taxon>
        <taxon>Burkholderiaceae</taxon>
        <taxon>Cupriavidus</taxon>
    </lineage>
</organism>
<sequence length="130" mass="14142">MGQERLQMGGDLLLHALLRPAPTHSSAVKGDADASELSACKSSMRNEARDVLQLMRFPQHSHLAQAMDAYGEAVPRLQSLRSDALHHLIRYPQPGGQVLAKLAVLSPVRSCILTPGWGLAALDFLRRPVS</sequence>
<protein>
    <submittedName>
        <fullName evidence="1">Uncharacterized protein</fullName>
    </submittedName>
</protein>
<gene>
    <name evidence="1" type="ORF">CBM2612_P0738</name>
</gene>
<accession>A0A375HG55</accession>
<keyword evidence="1" id="KW-0614">Plasmid</keyword>
<geneLocation type="plasmid" evidence="1">
    <name>I</name>
</geneLocation>
<evidence type="ECO:0000313" key="1">
    <source>
        <dbReference type="EMBL" id="SPD49393.1"/>
    </source>
</evidence>